<dbReference type="RefSeq" id="XP_005705705.1">
    <property type="nucleotide sequence ID" value="XM_005705648.1"/>
</dbReference>
<dbReference type="KEGG" id="gsl:Gasu_33870"/>
<keyword evidence="5" id="KW-1185">Reference proteome</keyword>
<keyword evidence="2" id="KW-1133">Transmembrane helix</keyword>
<dbReference type="OrthoDB" id="10441523at2759"/>
<feature type="transmembrane region" description="Helical" evidence="2">
    <location>
        <begin position="61"/>
        <end position="83"/>
    </location>
</feature>
<reference evidence="5" key="1">
    <citation type="journal article" date="2013" name="Science">
        <title>Gene transfer from bacteria and archaea facilitated evolution of an extremophilic eukaryote.</title>
        <authorList>
            <person name="Schonknecht G."/>
            <person name="Chen W.H."/>
            <person name="Ternes C.M."/>
            <person name="Barbier G.G."/>
            <person name="Shrestha R.P."/>
            <person name="Stanke M."/>
            <person name="Brautigam A."/>
            <person name="Baker B.J."/>
            <person name="Banfield J.F."/>
            <person name="Garavito R.M."/>
            <person name="Carr K."/>
            <person name="Wilkerson C."/>
            <person name="Rensing S.A."/>
            <person name="Gagneul D."/>
            <person name="Dickenson N.E."/>
            <person name="Oesterhelt C."/>
            <person name="Lercher M.J."/>
            <person name="Weber A.P."/>
        </authorList>
    </citation>
    <scope>NUCLEOTIDE SEQUENCE [LARGE SCALE GENOMIC DNA]</scope>
    <source>
        <strain evidence="5">074W</strain>
    </source>
</reference>
<feature type="chain" id="PRO_5004028801" evidence="3">
    <location>
        <begin position="19"/>
        <end position="210"/>
    </location>
</feature>
<accession>M2WYQ3</accession>
<dbReference type="Gramene" id="EME29185">
    <property type="protein sequence ID" value="EME29185"/>
    <property type="gene ID" value="Gasu_33870"/>
</dbReference>
<feature type="compositionally biased region" description="Pro residues" evidence="1">
    <location>
        <begin position="201"/>
        <end position="210"/>
    </location>
</feature>
<evidence type="ECO:0000313" key="5">
    <source>
        <dbReference type="Proteomes" id="UP000030680"/>
    </source>
</evidence>
<dbReference type="Proteomes" id="UP000030680">
    <property type="component" value="Unassembled WGS sequence"/>
</dbReference>
<gene>
    <name evidence="4" type="ORF">Gasu_33870</name>
</gene>
<keyword evidence="3" id="KW-0732">Signal</keyword>
<feature type="region of interest" description="Disordered" evidence="1">
    <location>
        <begin position="188"/>
        <end position="210"/>
    </location>
</feature>
<proteinExistence type="predicted"/>
<sequence>MFLCACFCASSIVPVLTSVHSCDSCDCTQFCSSTVNSTHCLLDAVRDTVDSVSSTSYTSSVAIAALVISIFSLILIFSLLAYVSGSTTIDYTHQADVCLCKLEGALEPIIQLIDSCTESSCDSMCSSFADSINFNSTCLYSQTNVDDTIDEDLEIIRSQISGIYDAFKALFGGKGTYIYKALEADLEKREDDSDFKYLKPTPTPTTAPKK</sequence>
<name>M2WYQ3_GALSU</name>
<dbReference type="EMBL" id="KB454511">
    <property type="protein sequence ID" value="EME29185.1"/>
    <property type="molecule type" value="Genomic_DNA"/>
</dbReference>
<feature type="compositionally biased region" description="Basic and acidic residues" evidence="1">
    <location>
        <begin position="188"/>
        <end position="197"/>
    </location>
</feature>
<evidence type="ECO:0000256" key="3">
    <source>
        <dbReference type="SAM" id="SignalP"/>
    </source>
</evidence>
<evidence type="ECO:0000256" key="1">
    <source>
        <dbReference type="SAM" id="MobiDB-lite"/>
    </source>
</evidence>
<feature type="signal peptide" evidence="3">
    <location>
        <begin position="1"/>
        <end position="18"/>
    </location>
</feature>
<protein>
    <submittedName>
        <fullName evidence="4">Uncharacterized protein</fullName>
    </submittedName>
</protein>
<dbReference type="AlphaFoldDB" id="M2WYQ3"/>
<keyword evidence="2" id="KW-0472">Membrane</keyword>
<evidence type="ECO:0000313" key="4">
    <source>
        <dbReference type="EMBL" id="EME29185.1"/>
    </source>
</evidence>
<dbReference type="GeneID" id="17088003"/>
<organism evidence="4 5">
    <name type="scientific">Galdieria sulphuraria</name>
    <name type="common">Red alga</name>
    <dbReference type="NCBI Taxonomy" id="130081"/>
    <lineage>
        <taxon>Eukaryota</taxon>
        <taxon>Rhodophyta</taxon>
        <taxon>Bangiophyceae</taxon>
        <taxon>Galdieriales</taxon>
        <taxon>Galdieriaceae</taxon>
        <taxon>Galdieria</taxon>
    </lineage>
</organism>
<keyword evidence="2" id="KW-0812">Transmembrane</keyword>
<evidence type="ECO:0000256" key="2">
    <source>
        <dbReference type="SAM" id="Phobius"/>
    </source>
</evidence>